<organism evidence="2 3">
    <name type="scientific">Sporosarcina highlanderae</name>
    <dbReference type="NCBI Taxonomy" id="3035916"/>
    <lineage>
        <taxon>Bacteria</taxon>
        <taxon>Bacillati</taxon>
        <taxon>Bacillota</taxon>
        <taxon>Bacilli</taxon>
        <taxon>Bacillales</taxon>
        <taxon>Caryophanaceae</taxon>
        <taxon>Sporosarcina</taxon>
    </lineage>
</organism>
<comment type="caution">
    <text evidence="2">The sequence shown here is derived from an EMBL/GenBank/DDBJ whole genome shotgun (WGS) entry which is preliminary data.</text>
</comment>
<dbReference type="PANTHER" id="PTHR43539">
    <property type="entry name" value="FLAVIN-BINDING MONOOXYGENASE-LIKE PROTEIN (AFU_ORTHOLOGUE AFUA_4G09220)"/>
    <property type="match status" value="1"/>
</dbReference>
<name>A0ABT8JT16_9BACL</name>
<dbReference type="RefSeq" id="WP_301243707.1">
    <property type="nucleotide sequence ID" value="NZ_JAROCC010000007.1"/>
</dbReference>
<dbReference type="InterPro" id="IPR036188">
    <property type="entry name" value="FAD/NAD-bd_sf"/>
</dbReference>
<evidence type="ECO:0000256" key="1">
    <source>
        <dbReference type="ARBA" id="ARBA00023002"/>
    </source>
</evidence>
<dbReference type="EMBL" id="JAROCC010000007">
    <property type="protein sequence ID" value="MDN4607948.1"/>
    <property type="molecule type" value="Genomic_DNA"/>
</dbReference>
<dbReference type="Gene3D" id="3.50.50.60">
    <property type="entry name" value="FAD/NAD(P)-binding domain"/>
    <property type="match status" value="1"/>
</dbReference>
<gene>
    <name evidence="2" type="ORF">P5G49_10770</name>
</gene>
<dbReference type="Proteomes" id="UP001175097">
    <property type="component" value="Unassembled WGS sequence"/>
</dbReference>
<keyword evidence="1" id="KW-0560">Oxidoreductase</keyword>
<dbReference type="InterPro" id="IPR050982">
    <property type="entry name" value="Auxin_biosynth/cation_transpt"/>
</dbReference>
<dbReference type="Pfam" id="PF13738">
    <property type="entry name" value="Pyr_redox_3"/>
    <property type="match status" value="1"/>
</dbReference>
<evidence type="ECO:0000313" key="2">
    <source>
        <dbReference type="EMBL" id="MDN4607948.1"/>
    </source>
</evidence>
<keyword evidence="3" id="KW-1185">Reference proteome</keyword>
<dbReference type="PRINTS" id="PR00368">
    <property type="entry name" value="FADPNR"/>
</dbReference>
<sequence>MRYGTIVIGGGQAGLAMGYYLKQSNESFLILDKGQELGEVWKDRYDSLQLFTPRMYSSLPGLILEGKQHGFPSKDEIADYLKRYAEAFALPVALNTQVLSVTRNEMGFCVETTKGIFYALKVVVATGPFQTKRIPAFASSLSEDVLQLHSSEYKNPGQLKQGNVLVVGGGNSGAQIAVELSELRETYLAISKKPSYFPLTISGKSVFWWLDKLGILKVRNTSIIGNLIQKKGDPLFGSELKNAIRNLSVTLKGRVVNGKDEQIIFDDSTTLEVNNIIWATGFQQKYDWIQVDGVFDQQDKIIHNRGISPVKGLYFLGLPWQSRRGSSLLQGVGYDAKYIIEHMKTTTM</sequence>
<protein>
    <submittedName>
        <fullName evidence="2">NAD(P)/FAD-dependent oxidoreductase</fullName>
    </submittedName>
</protein>
<reference evidence="2" key="1">
    <citation type="submission" date="2023-03" db="EMBL/GenBank/DDBJ databases">
        <title>MT1 and MT2 Draft Genomes of Novel Species.</title>
        <authorList>
            <person name="Venkateswaran K."/>
        </authorList>
    </citation>
    <scope>NUCLEOTIDE SEQUENCE</scope>
    <source>
        <strain evidence="2">F6_3S_P_2</strain>
    </source>
</reference>
<evidence type="ECO:0000313" key="3">
    <source>
        <dbReference type="Proteomes" id="UP001175097"/>
    </source>
</evidence>
<proteinExistence type="predicted"/>
<dbReference type="PANTHER" id="PTHR43539:SF78">
    <property type="entry name" value="FLAVIN-CONTAINING MONOOXYGENASE"/>
    <property type="match status" value="1"/>
</dbReference>
<accession>A0ABT8JT16</accession>
<dbReference type="PRINTS" id="PR00469">
    <property type="entry name" value="PNDRDTASEII"/>
</dbReference>
<dbReference type="SUPFAM" id="SSF51905">
    <property type="entry name" value="FAD/NAD(P)-binding domain"/>
    <property type="match status" value="2"/>
</dbReference>